<proteinExistence type="predicted"/>
<evidence type="ECO:0000313" key="1">
    <source>
        <dbReference type="EMBL" id="KAJ4721110.1"/>
    </source>
</evidence>
<name>A0ACC1YEP0_MELAZ</name>
<evidence type="ECO:0000313" key="2">
    <source>
        <dbReference type="Proteomes" id="UP001164539"/>
    </source>
</evidence>
<comment type="caution">
    <text evidence="1">The sequence shown here is derived from an EMBL/GenBank/DDBJ whole genome shotgun (WGS) entry which is preliminary data.</text>
</comment>
<accession>A0ACC1YEP0</accession>
<keyword evidence="2" id="KW-1185">Reference proteome</keyword>
<dbReference type="EMBL" id="CM051397">
    <property type="protein sequence ID" value="KAJ4721110.1"/>
    <property type="molecule type" value="Genomic_DNA"/>
</dbReference>
<organism evidence="1 2">
    <name type="scientific">Melia azedarach</name>
    <name type="common">Chinaberry tree</name>
    <dbReference type="NCBI Taxonomy" id="155640"/>
    <lineage>
        <taxon>Eukaryota</taxon>
        <taxon>Viridiplantae</taxon>
        <taxon>Streptophyta</taxon>
        <taxon>Embryophyta</taxon>
        <taxon>Tracheophyta</taxon>
        <taxon>Spermatophyta</taxon>
        <taxon>Magnoliopsida</taxon>
        <taxon>eudicotyledons</taxon>
        <taxon>Gunneridae</taxon>
        <taxon>Pentapetalae</taxon>
        <taxon>rosids</taxon>
        <taxon>malvids</taxon>
        <taxon>Sapindales</taxon>
        <taxon>Meliaceae</taxon>
        <taxon>Melia</taxon>
    </lineage>
</organism>
<reference evidence="1 2" key="1">
    <citation type="journal article" date="2023" name="Science">
        <title>Complex scaffold remodeling in plant triterpene biosynthesis.</title>
        <authorList>
            <person name="De La Pena R."/>
            <person name="Hodgson H."/>
            <person name="Liu J.C."/>
            <person name="Stephenson M.J."/>
            <person name="Martin A.C."/>
            <person name="Owen C."/>
            <person name="Harkess A."/>
            <person name="Leebens-Mack J."/>
            <person name="Jimenez L.E."/>
            <person name="Osbourn A."/>
            <person name="Sattely E.S."/>
        </authorList>
    </citation>
    <scope>NUCLEOTIDE SEQUENCE [LARGE SCALE GENOMIC DNA]</scope>
    <source>
        <strain evidence="2">cv. JPN11</strain>
        <tissue evidence="1">Leaf</tissue>
    </source>
</reference>
<sequence>MQETTPYILVGYRFMPSDEELVEYYLYQKVSGVPIPFVDYVVKECDIYGDEPGKIWNSYGGNLLKNDEDLYFFTKLKKRTPKGSRIDRKVGLDGGAWQGEDAPTEIVSSKTQKLIGSKKRFRYEKEGSDDNGCWIMHEYTLHASLMGKNQSTNCVLCRIRKNQSTGKKNQQTRKSKKRKVEDFQKCTQFVEAEPERFVSKQENKQVACIKNVASQSSEASMVTMVQEEASCNTDMIGEEGREAGEIDYSSVAGAGQYEVAVPDQGFQTLAMVQSVVVVRDHQTVMLQQDNEYDPLSGISDEDMRLLRKMFDQQPNEGSVPSASFDCVTMGCTGEELSDHPNLLYEEYVFVPGDDGETAGAGSTSSIADQTMMLHQQECSDSDPLFRIELVDEEFCPLREAWIEELFKMKVAGPGKNGGSTGVNWENVQSTDELVSQIPRQQLASQENLVAPSAGVECGVMETMSELPQLCELPQLPSEENVIAFSDREKARSRNVDREATMRMQTMDEMVNEVPQIVPELWKW</sequence>
<gene>
    <name evidence="1" type="ORF">OWV82_008833</name>
</gene>
<dbReference type="Proteomes" id="UP001164539">
    <property type="component" value="Chromosome 4"/>
</dbReference>
<protein>
    <submittedName>
        <fullName evidence="1">NAC domain-containing protein</fullName>
    </submittedName>
</protein>